<evidence type="ECO:0000256" key="6">
    <source>
        <dbReference type="ARBA" id="ARBA00022840"/>
    </source>
</evidence>
<feature type="short sequence motif" description="'KMSKS' region" evidence="9">
    <location>
        <begin position="284"/>
        <end position="288"/>
    </location>
</feature>
<keyword evidence="5 9" id="KW-0862">Zinc</keyword>
<dbReference type="SUPFAM" id="SSF52374">
    <property type="entry name" value="Nucleotidylyl transferase"/>
    <property type="match status" value="1"/>
</dbReference>
<gene>
    <name evidence="9" type="primary">cysS</name>
    <name evidence="12" type="ORF">COX64_00730</name>
</gene>
<evidence type="ECO:0000313" key="13">
    <source>
        <dbReference type="Proteomes" id="UP000228952"/>
    </source>
</evidence>
<evidence type="ECO:0000259" key="10">
    <source>
        <dbReference type="Pfam" id="PF01406"/>
    </source>
</evidence>
<evidence type="ECO:0000313" key="12">
    <source>
        <dbReference type="EMBL" id="PJA15431.1"/>
    </source>
</evidence>
<dbReference type="Pfam" id="PF01406">
    <property type="entry name" value="tRNA-synt_1e"/>
    <property type="match status" value="1"/>
</dbReference>
<feature type="binding site" evidence="9">
    <location>
        <position position="252"/>
    </location>
    <ligand>
        <name>Zn(2+)</name>
        <dbReference type="ChEBI" id="CHEBI:29105"/>
    </ligand>
</feature>
<dbReference type="EC" id="6.1.1.16" evidence="9"/>
<comment type="caution">
    <text evidence="12">The sequence shown here is derived from an EMBL/GenBank/DDBJ whole genome shotgun (WGS) entry which is preliminary data.</text>
</comment>
<keyword evidence="4 9" id="KW-0547">Nucleotide-binding</keyword>
<dbReference type="EMBL" id="PFQB01000017">
    <property type="protein sequence ID" value="PJA15431.1"/>
    <property type="molecule type" value="Genomic_DNA"/>
</dbReference>
<dbReference type="NCBIfam" id="TIGR00435">
    <property type="entry name" value="cysS"/>
    <property type="match status" value="1"/>
</dbReference>
<organism evidence="12 13">
    <name type="scientific">Candidatus Dojkabacteria bacterium CG_4_10_14_0_2_um_filter_Dojkabacteria_WS6_41_15</name>
    <dbReference type="NCBI Taxonomy" id="2014249"/>
    <lineage>
        <taxon>Bacteria</taxon>
        <taxon>Candidatus Dojkabacteria</taxon>
    </lineage>
</organism>
<evidence type="ECO:0000259" key="11">
    <source>
        <dbReference type="Pfam" id="PF23493"/>
    </source>
</evidence>
<dbReference type="InterPro" id="IPR015803">
    <property type="entry name" value="Cys-tRNA-ligase"/>
</dbReference>
<evidence type="ECO:0000256" key="8">
    <source>
        <dbReference type="ARBA" id="ARBA00023146"/>
    </source>
</evidence>
<feature type="binding site" evidence="9">
    <location>
        <position position="30"/>
    </location>
    <ligand>
        <name>Zn(2+)</name>
        <dbReference type="ChEBI" id="CHEBI:29105"/>
    </ligand>
</feature>
<dbReference type="GO" id="GO:0004817">
    <property type="term" value="F:cysteine-tRNA ligase activity"/>
    <property type="evidence" value="ECO:0007669"/>
    <property type="project" value="UniProtKB-UniRule"/>
</dbReference>
<dbReference type="InterPro" id="IPR056411">
    <property type="entry name" value="CysS_C"/>
</dbReference>
<keyword evidence="7 9" id="KW-0648">Protein biosynthesis</keyword>
<dbReference type="GO" id="GO:0005524">
    <property type="term" value="F:ATP binding"/>
    <property type="evidence" value="ECO:0007669"/>
    <property type="project" value="UniProtKB-UniRule"/>
</dbReference>
<dbReference type="Gene3D" id="1.20.120.1910">
    <property type="entry name" value="Cysteine-tRNA ligase, C-terminal anti-codon recognition domain"/>
    <property type="match status" value="1"/>
</dbReference>
<dbReference type="HAMAP" id="MF_00041">
    <property type="entry name" value="Cys_tRNA_synth"/>
    <property type="match status" value="1"/>
</dbReference>
<dbReference type="GO" id="GO:0008270">
    <property type="term" value="F:zinc ion binding"/>
    <property type="evidence" value="ECO:0007669"/>
    <property type="project" value="UniProtKB-UniRule"/>
</dbReference>
<keyword evidence="2 9" id="KW-0436">Ligase</keyword>
<evidence type="ECO:0000256" key="3">
    <source>
        <dbReference type="ARBA" id="ARBA00022723"/>
    </source>
</evidence>
<evidence type="ECO:0000256" key="2">
    <source>
        <dbReference type="ARBA" id="ARBA00022598"/>
    </source>
</evidence>
<dbReference type="InterPro" id="IPR024909">
    <property type="entry name" value="Cys-tRNA/MSH_ligase"/>
</dbReference>
<feature type="short sequence motif" description="'HIGH' region" evidence="9">
    <location>
        <begin position="32"/>
        <end position="42"/>
    </location>
</feature>
<proteinExistence type="inferred from homology"/>
<keyword evidence="3 9" id="KW-0479">Metal-binding</keyword>
<dbReference type="PANTHER" id="PTHR10890:SF3">
    <property type="entry name" value="CYSTEINE--TRNA LIGASE, CYTOPLASMIC"/>
    <property type="match status" value="1"/>
</dbReference>
<evidence type="ECO:0000256" key="1">
    <source>
        <dbReference type="ARBA" id="ARBA00011245"/>
    </source>
</evidence>
<feature type="binding site" evidence="9">
    <location>
        <position position="287"/>
    </location>
    <ligand>
        <name>ATP</name>
        <dbReference type="ChEBI" id="CHEBI:30616"/>
    </ligand>
</feature>
<comment type="catalytic activity">
    <reaction evidence="9">
        <text>tRNA(Cys) + L-cysteine + ATP = L-cysteinyl-tRNA(Cys) + AMP + diphosphate</text>
        <dbReference type="Rhea" id="RHEA:17773"/>
        <dbReference type="Rhea" id="RHEA-COMP:9661"/>
        <dbReference type="Rhea" id="RHEA-COMP:9679"/>
        <dbReference type="ChEBI" id="CHEBI:30616"/>
        <dbReference type="ChEBI" id="CHEBI:33019"/>
        <dbReference type="ChEBI" id="CHEBI:35235"/>
        <dbReference type="ChEBI" id="CHEBI:78442"/>
        <dbReference type="ChEBI" id="CHEBI:78517"/>
        <dbReference type="ChEBI" id="CHEBI:456215"/>
        <dbReference type="EC" id="6.1.1.16"/>
    </reaction>
</comment>
<protein>
    <recommendedName>
        <fullName evidence="9">Cysteine--tRNA ligase</fullName>
        <ecNumber evidence="9">6.1.1.16</ecNumber>
    </recommendedName>
    <alternativeName>
        <fullName evidence="9">Cysteinyl-tRNA synthetase</fullName>
        <shortName evidence="9">CysRS</shortName>
    </alternativeName>
</protein>
<dbReference type="GO" id="GO:0005829">
    <property type="term" value="C:cytosol"/>
    <property type="evidence" value="ECO:0007669"/>
    <property type="project" value="TreeGrafter"/>
</dbReference>
<dbReference type="CDD" id="cd00672">
    <property type="entry name" value="CysRS_core"/>
    <property type="match status" value="1"/>
</dbReference>
<comment type="cofactor">
    <cofactor evidence="9">
        <name>Zn(2+)</name>
        <dbReference type="ChEBI" id="CHEBI:29105"/>
    </cofactor>
    <text evidence="9">Binds 1 zinc ion per subunit.</text>
</comment>
<keyword evidence="8 9" id="KW-0030">Aminoacyl-tRNA synthetase</keyword>
<feature type="domain" description="tRNA synthetases class I catalytic" evidence="10">
    <location>
        <begin position="17"/>
        <end position="332"/>
    </location>
</feature>
<dbReference type="InterPro" id="IPR032678">
    <property type="entry name" value="tRNA-synt_1_cat_dom"/>
</dbReference>
<keyword evidence="9" id="KW-0963">Cytoplasm</keyword>
<dbReference type="GO" id="GO:0006423">
    <property type="term" value="P:cysteinyl-tRNA aminoacylation"/>
    <property type="evidence" value="ECO:0007669"/>
    <property type="project" value="UniProtKB-UniRule"/>
</dbReference>
<feature type="domain" description="Cysteinyl-tRNA ligase anticodon binding" evidence="11">
    <location>
        <begin position="428"/>
        <end position="460"/>
    </location>
</feature>
<dbReference type="InterPro" id="IPR014729">
    <property type="entry name" value="Rossmann-like_a/b/a_fold"/>
</dbReference>
<comment type="subcellular location">
    <subcellularLocation>
        <location evidence="9">Cytoplasm</location>
    </subcellularLocation>
</comment>
<evidence type="ECO:0000256" key="5">
    <source>
        <dbReference type="ARBA" id="ARBA00022833"/>
    </source>
</evidence>
<name>A0A2M7W2W3_9BACT</name>
<feature type="binding site" evidence="9">
    <location>
        <position position="227"/>
    </location>
    <ligand>
        <name>Zn(2+)</name>
        <dbReference type="ChEBI" id="CHEBI:29105"/>
    </ligand>
</feature>
<comment type="subunit">
    <text evidence="1 9">Monomer.</text>
</comment>
<dbReference type="PANTHER" id="PTHR10890">
    <property type="entry name" value="CYSTEINYL-TRNA SYNTHETASE"/>
    <property type="match status" value="1"/>
</dbReference>
<dbReference type="InterPro" id="IPR009080">
    <property type="entry name" value="tRNAsynth_Ia_anticodon-bd"/>
</dbReference>
<dbReference type="Pfam" id="PF23493">
    <property type="entry name" value="CysS_C"/>
    <property type="match status" value="1"/>
</dbReference>
<dbReference type="Proteomes" id="UP000228952">
    <property type="component" value="Unassembled WGS sequence"/>
</dbReference>
<comment type="similarity">
    <text evidence="9">Belongs to the class-I aminoacyl-tRNA synthetase family.</text>
</comment>
<dbReference type="AlphaFoldDB" id="A0A2M7W2W3"/>
<dbReference type="PRINTS" id="PR00983">
    <property type="entry name" value="TRNASYNTHCYS"/>
</dbReference>
<evidence type="ECO:0000256" key="4">
    <source>
        <dbReference type="ARBA" id="ARBA00022741"/>
    </source>
</evidence>
<accession>A0A2M7W2W3</accession>
<evidence type="ECO:0000256" key="9">
    <source>
        <dbReference type="HAMAP-Rule" id="MF_00041"/>
    </source>
</evidence>
<feature type="binding site" evidence="9">
    <location>
        <position position="256"/>
    </location>
    <ligand>
        <name>Zn(2+)</name>
        <dbReference type="ChEBI" id="CHEBI:29105"/>
    </ligand>
</feature>
<dbReference type="Gene3D" id="3.40.50.620">
    <property type="entry name" value="HUPs"/>
    <property type="match status" value="1"/>
</dbReference>
<keyword evidence="6 9" id="KW-0067">ATP-binding</keyword>
<reference evidence="13" key="1">
    <citation type="submission" date="2017-09" db="EMBL/GenBank/DDBJ databases">
        <title>Depth-based differentiation of microbial function through sediment-hosted aquifers and enrichment of novel symbionts in the deep terrestrial subsurface.</title>
        <authorList>
            <person name="Probst A.J."/>
            <person name="Ladd B."/>
            <person name="Jarett J.K."/>
            <person name="Geller-Mcgrath D.E."/>
            <person name="Sieber C.M.K."/>
            <person name="Emerson J.B."/>
            <person name="Anantharaman K."/>
            <person name="Thomas B.C."/>
            <person name="Malmstrom R."/>
            <person name="Stieglmeier M."/>
            <person name="Klingl A."/>
            <person name="Woyke T."/>
            <person name="Ryan C.M."/>
            <person name="Banfield J.F."/>
        </authorList>
    </citation>
    <scope>NUCLEOTIDE SEQUENCE [LARGE SCALE GENOMIC DNA]</scope>
</reference>
<evidence type="ECO:0000256" key="7">
    <source>
        <dbReference type="ARBA" id="ARBA00022917"/>
    </source>
</evidence>
<dbReference type="SUPFAM" id="SSF47323">
    <property type="entry name" value="Anticodon-binding domain of a subclass of class I aminoacyl-tRNA synthetases"/>
    <property type="match status" value="1"/>
</dbReference>
<sequence length="475" mass="54518">MAKLHFYNTHSRKLEEFVPINPKEVTLYTCGPTVYFDAHIGNLKIYVEWDLLTRSLKYLGYGVKRVMNTTDVGQMTSDADLGEDKMMKALKREKEKGKEITGQEIADMYTELFLHDADSLNIERPTVISPATKHIPEMIALIKMLEEKGFAYKTEHAVYFDVSKFPKYFEFSGQKLDDKNAGVRDEVVVDPDKRNPADFRMWQLDQESVMMWDSPWGKGFPGWHIECSAMAMKYLGDTIDIHTGGIDHITIHHPNEIAQSEAATGKPLAHYWLHGEFLKVNNKKMSKSAGTFYVLKDIIDKGFDPLDFRYFALQAHYRFPQNFTWESLEGARSARQLINEQAAILLTLTHEKTLPDVSGHELKERFAAFLADDLNSPGALSVMWEVVKRKELPNEVRLALLFDFDQVLGLRLEKTDTIYTEFSKDEIAEINELLNDRENAKKAKDWSKADELRDRLTEKKVRVIDTSAGPVPLLL</sequence>